<keyword evidence="3" id="KW-1185">Reference proteome</keyword>
<dbReference type="InterPro" id="IPR052733">
    <property type="entry name" value="Chloroplast_QOR"/>
</dbReference>
<sequence length="305" mass="31002">MKALRYTAYGVRPVLHDIPVPEPGPGEVLVRVAGAALNPLDVKIGTGSMRDFFPVTLPSVVGTDLAGTVERTGPRVTGWSAGDAVIARTDPTVGGAVAEYALVPATALAAAPVTVPLDRAACLATAAGTAWQAVVETAEVKPGQTVLVHGGAGAVGGFAVQFARRAGARVVTTVSPAGAEIAARLGAHQVIDYTTTDFRPEVSGADVVIDPVGGDTEAASLAVLRPSGLLIGVNVPPDAERAAERGVRAEFLFHRSDAGRLAKVVAEADAGLEIVIGRTVPLAEAAEAFDHLATGQVKGKVVVRP</sequence>
<dbReference type="AlphaFoldDB" id="F8JLF5"/>
<name>F8JLF5_STREN</name>
<accession>F8JLF5</accession>
<evidence type="ECO:0000313" key="2">
    <source>
        <dbReference type="EMBL" id="AEW98330.1"/>
    </source>
</evidence>
<dbReference type="CDD" id="cd05289">
    <property type="entry name" value="MDR_like_2"/>
    <property type="match status" value="1"/>
</dbReference>
<dbReference type="Gene3D" id="3.40.50.720">
    <property type="entry name" value="NAD(P)-binding Rossmann-like Domain"/>
    <property type="match status" value="1"/>
</dbReference>
<dbReference type="HOGENOM" id="CLU_026673_3_3_11"/>
<dbReference type="EMBL" id="CP003229">
    <property type="protein sequence ID" value="AEW98330.1"/>
    <property type="molecule type" value="Genomic_DNA"/>
</dbReference>
<dbReference type="InterPro" id="IPR036291">
    <property type="entry name" value="NAD(P)-bd_dom_sf"/>
</dbReference>
<dbReference type="Proteomes" id="UP000007842">
    <property type="component" value="Plasmid pSCATT"/>
</dbReference>
<geneLocation type="plasmid" evidence="2 3">
    <name>pSCATT</name>
</geneLocation>
<dbReference type="SUPFAM" id="SSF51735">
    <property type="entry name" value="NAD(P)-binding Rossmann-fold domains"/>
    <property type="match status" value="1"/>
</dbReference>
<feature type="domain" description="Enoyl reductase (ER)" evidence="1">
    <location>
        <begin position="10"/>
        <end position="303"/>
    </location>
</feature>
<dbReference type="Pfam" id="PF13602">
    <property type="entry name" value="ADH_zinc_N_2"/>
    <property type="match status" value="1"/>
</dbReference>
<dbReference type="InterPro" id="IPR013154">
    <property type="entry name" value="ADH-like_N"/>
</dbReference>
<protein>
    <submittedName>
        <fullName evidence="2">Alcohol dehydrogenase zinc-binding domain protein</fullName>
    </submittedName>
</protein>
<organism evidence="2 3">
    <name type="scientific">Streptantibioticus cattleyicolor (strain ATCC 35852 / DSM 46488 / JCM 4925 / NBRC 14057 / NRRL 8057)</name>
    <name type="common">Streptomyces cattleya</name>
    <dbReference type="NCBI Taxonomy" id="1003195"/>
    <lineage>
        <taxon>Bacteria</taxon>
        <taxon>Bacillati</taxon>
        <taxon>Actinomycetota</taxon>
        <taxon>Actinomycetes</taxon>
        <taxon>Kitasatosporales</taxon>
        <taxon>Streptomycetaceae</taxon>
        <taxon>Streptantibioticus</taxon>
    </lineage>
</organism>
<dbReference type="OrthoDB" id="3727682at2"/>
<evidence type="ECO:0000259" key="1">
    <source>
        <dbReference type="SMART" id="SM00829"/>
    </source>
</evidence>
<accession>G8XE67</accession>
<dbReference type="InterPro" id="IPR020843">
    <property type="entry name" value="ER"/>
</dbReference>
<dbReference type="RefSeq" id="WP_014152034.1">
    <property type="nucleotide sequence ID" value="NC_016113.1"/>
</dbReference>
<evidence type="ECO:0000313" key="3">
    <source>
        <dbReference type="Proteomes" id="UP000007842"/>
    </source>
</evidence>
<proteinExistence type="predicted"/>
<dbReference type="Pfam" id="PF08240">
    <property type="entry name" value="ADH_N"/>
    <property type="match status" value="1"/>
</dbReference>
<dbReference type="KEGG" id="scy:SCATT_p01370"/>
<dbReference type="PANTHER" id="PTHR44013:SF1">
    <property type="entry name" value="ZINC-TYPE ALCOHOL DEHYDROGENASE-LIKE PROTEIN C16A3.02C"/>
    <property type="match status" value="1"/>
</dbReference>
<dbReference type="PANTHER" id="PTHR44013">
    <property type="entry name" value="ZINC-TYPE ALCOHOL DEHYDROGENASE-LIKE PROTEIN C16A3.02C"/>
    <property type="match status" value="1"/>
</dbReference>
<reference evidence="3" key="1">
    <citation type="submission" date="2011-12" db="EMBL/GenBank/DDBJ databases">
        <title>Complete genome sequence of Streptomyces cattleya strain DSM 46488.</title>
        <authorList>
            <person name="Ou H.-Y."/>
            <person name="Li P."/>
            <person name="Zhao C."/>
            <person name="O'Hagan D."/>
            <person name="Deng Z."/>
        </authorList>
    </citation>
    <scope>NUCLEOTIDE SEQUENCE [LARGE SCALE GENOMIC DNA]</scope>
    <source>
        <strain evidence="3">ATCC 35852 / DSM 46488 / JCM 4925 / NBRC 14057 / NRRL 8057</strain>
        <plasmid evidence="3">Plasmid pSCATT</plasmid>
    </source>
</reference>
<dbReference type="Gene3D" id="3.90.180.10">
    <property type="entry name" value="Medium-chain alcohol dehydrogenases, catalytic domain"/>
    <property type="match status" value="1"/>
</dbReference>
<dbReference type="SUPFAM" id="SSF50129">
    <property type="entry name" value="GroES-like"/>
    <property type="match status" value="1"/>
</dbReference>
<keyword evidence="2" id="KW-0614">Plasmid</keyword>
<dbReference type="InterPro" id="IPR011032">
    <property type="entry name" value="GroES-like_sf"/>
</dbReference>
<dbReference type="KEGG" id="sct:SCAT_p1587"/>
<dbReference type="SMART" id="SM00829">
    <property type="entry name" value="PKS_ER"/>
    <property type="match status" value="1"/>
</dbReference>
<gene>
    <name evidence="2" type="ordered locus">SCATT_p01370</name>
</gene>
<dbReference type="GO" id="GO:0016491">
    <property type="term" value="F:oxidoreductase activity"/>
    <property type="evidence" value="ECO:0007669"/>
    <property type="project" value="InterPro"/>
</dbReference>
<dbReference type="PATRIC" id="fig|1003195.11.peg.1540"/>